<protein>
    <recommendedName>
        <fullName evidence="1">Insertion element IS402-like domain-containing protein</fullName>
    </recommendedName>
</protein>
<proteinExistence type="predicted"/>
<feature type="domain" description="Insertion element IS402-like" evidence="1">
    <location>
        <begin position="1"/>
        <end position="46"/>
    </location>
</feature>
<dbReference type="InterPro" id="IPR025161">
    <property type="entry name" value="IS402-like_dom"/>
</dbReference>
<dbReference type="Pfam" id="PF13340">
    <property type="entry name" value="DUF4096"/>
    <property type="match status" value="1"/>
</dbReference>
<accession>A0ABP9HU41</accession>
<dbReference type="Proteomes" id="UP001500466">
    <property type="component" value="Unassembled WGS sequence"/>
</dbReference>
<evidence type="ECO:0000259" key="1">
    <source>
        <dbReference type="Pfam" id="PF13340"/>
    </source>
</evidence>
<reference evidence="3" key="1">
    <citation type="journal article" date="2019" name="Int. J. Syst. Evol. Microbiol.">
        <title>The Global Catalogue of Microorganisms (GCM) 10K type strain sequencing project: providing services to taxonomists for standard genome sequencing and annotation.</title>
        <authorList>
            <consortium name="The Broad Institute Genomics Platform"/>
            <consortium name="The Broad Institute Genome Sequencing Center for Infectious Disease"/>
            <person name="Wu L."/>
            <person name="Ma J."/>
        </authorList>
    </citation>
    <scope>NUCLEOTIDE SEQUENCE [LARGE SCALE GENOMIC DNA]</scope>
    <source>
        <strain evidence="3">JCM 17986</strain>
    </source>
</reference>
<gene>
    <name evidence="2" type="ORF">GCM10023205_53260</name>
</gene>
<name>A0ABP9HU41_9ACTN</name>
<comment type="caution">
    <text evidence="2">The sequence shown here is derived from an EMBL/GenBank/DDBJ whole genome shotgun (WGS) entry which is preliminary data.</text>
</comment>
<organism evidence="2 3">
    <name type="scientific">Yinghuangia aomiensis</name>
    <dbReference type="NCBI Taxonomy" id="676205"/>
    <lineage>
        <taxon>Bacteria</taxon>
        <taxon>Bacillati</taxon>
        <taxon>Actinomycetota</taxon>
        <taxon>Actinomycetes</taxon>
        <taxon>Kitasatosporales</taxon>
        <taxon>Streptomycetaceae</taxon>
        <taxon>Yinghuangia</taxon>
    </lineage>
</organism>
<keyword evidence="3" id="KW-1185">Reference proteome</keyword>
<evidence type="ECO:0000313" key="3">
    <source>
        <dbReference type="Proteomes" id="UP001500466"/>
    </source>
</evidence>
<sequence>MFDAIGCVLTTGRVWHHLPRCLSASESTVHRRFRIWSDAGLWGRLHLRLRKLHAEAGPVNLSQS</sequence>
<dbReference type="EMBL" id="BAABHS010000020">
    <property type="protein sequence ID" value="GAA4978520.1"/>
    <property type="molecule type" value="Genomic_DNA"/>
</dbReference>
<evidence type="ECO:0000313" key="2">
    <source>
        <dbReference type="EMBL" id="GAA4978520.1"/>
    </source>
</evidence>